<accession>A0A7N0VHL7</accession>
<dbReference type="PANTHER" id="PTHR34452">
    <property type="entry name" value="MYOSIN HEAVY CHAIN-RELATED PROTEIN"/>
    <property type="match status" value="1"/>
</dbReference>
<sequence>MFKSARWRIDRNSNRIKSVFRLHFRVTQVPVLVGDALLVSVIPKDVGKPTTRLEKAAVKDGNCCWENPVYETVRFLRDPKSGKLNETVYYFLVSTGNQKSNVVGEVLIDFSEYAESIKPSHVSLPFKNSLCAAVLHVTIQRMQEHAEVRGAIQCEDVNVKLDENCQKTRLGDVEFDEKTISNSLLDTPLPRTASENVEWNGNQRVSSGSDLLSSSECSSELNTPRELALSIHQGHTTLKSSPSCDSLTRKQTTTTFSLPNQELQQQLWEWSVGFDGLSAADSTINSLDNLQKQRSLSSADVEIEKLKTELLSLARQAEFSGLELQTLRKQIVKESKRGNELTRELINLTEERDALKAECANLKAAQKRLDEAKVKNRGVRDPLVLIEELRQELQYEKDLNANLKVQLQKTQDSNTELILAVQDLDEMLERKNEDTPDMPNKEPSYENAVEAPKSTCKYYIQEDNDQKALEDMVNRHDDVEDASLFEQKGIDLYHELDLCRRERDEMEMQMDQLALDYEILTQENHDLAYKLEQSQLQEQLKMQYECSYTSINELESQIEGLENELRKQEKKYSDSSTKISDLQAEVIFLEEELEKQAQEFEADLEAVTRAKIEQEQRAILAENSLRATKYKNANTAERLHEDFKRLSLQMASTFDANEKLAMKSINEAAELRLERNRLEILLRKATEELLSVKKDYEAKLDGVSNEAKLSMHRINEMIMEVEDKTIRLEAQDARKREMPRDLSQEMLRLIAEIQRLTEANDIISKERDLLKAELEKANLSTDEAEMLLIGRNVELSELEDEIALISEKADKSAEELAITRSVLKEKEAVLENLVLELEHLKAHHGILKQTYLEDESENIQFRNQVLQPKRDIKKEDTLSTNVKNLKEMNGSETSGNNIIICEAHLEAAYLTEKIRQLEGQTKLNGISIETKTNSFLEKEKDLMDKIKELESRAEEPSQNSCLSDFQYQKVGRDALNIGKVYQVEWVEQGTRKATSNSSCDGTKLSVSTSDQSNPNAMMSEMEKLKERNLSMEIELKELQGRYSEISLKFAEVEGERQKLVMSLRCLKNSRKN</sequence>
<dbReference type="PANTHER" id="PTHR34452:SF7">
    <property type="entry name" value="MYOSIN HEAVY CHAIN-RELATED PROTEIN"/>
    <property type="match status" value="1"/>
</dbReference>
<dbReference type="Proteomes" id="UP000594263">
    <property type="component" value="Unplaced"/>
</dbReference>
<feature type="coiled-coil region" evidence="1">
    <location>
        <begin position="753"/>
        <end position="843"/>
    </location>
</feature>
<proteinExistence type="predicted"/>
<evidence type="ECO:0000313" key="5">
    <source>
        <dbReference type="Proteomes" id="UP000594263"/>
    </source>
</evidence>
<feature type="coiled-coil region" evidence="1">
    <location>
        <begin position="1021"/>
        <end position="1055"/>
    </location>
</feature>
<dbReference type="PROSITE" id="PS51840">
    <property type="entry name" value="C2_NT"/>
    <property type="match status" value="1"/>
</dbReference>
<evidence type="ECO:0000256" key="2">
    <source>
        <dbReference type="SAM" id="MobiDB-lite"/>
    </source>
</evidence>
<dbReference type="AlphaFoldDB" id="A0A7N0VHL7"/>
<protein>
    <recommendedName>
        <fullName evidence="3">C2 NT-type domain-containing protein</fullName>
    </recommendedName>
</protein>
<dbReference type="InterPro" id="IPR019448">
    <property type="entry name" value="NT-C2"/>
</dbReference>
<dbReference type="Pfam" id="PF10358">
    <property type="entry name" value="NT-C2"/>
    <property type="match status" value="1"/>
</dbReference>
<evidence type="ECO:0000256" key="1">
    <source>
        <dbReference type="SAM" id="Coils"/>
    </source>
</evidence>
<feature type="coiled-coil region" evidence="1">
    <location>
        <begin position="296"/>
        <end position="406"/>
    </location>
</feature>
<dbReference type="EnsemblPlants" id="Kaladp0824s0010.1.v1.1">
    <property type="protein sequence ID" value="Kaladp0824s0010.1.v1.1"/>
    <property type="gene ID" value="Kaladp0824s0010.v1.1"/>
</dbReference>
<organism evidence="4 5">
    <name type="scientific">Kalanchoe fedtschenkoi</name>
    <name type="common">Lavender scallops</name>
    <name type="synonym">South American air plant</name>
    <dbReference type="NCBI Taxonomy" id="63787"/>
    <lineage>
        <taxon>Eukaryota</taxon>
        <taxon>Viridiplantae</taxon>
        <taxon>Streptophyta</taxon>
        <taxon>Embryophyta</taxon>
        <taxon>Tracheophyta</taxon>
        <taxon>Spermatophyta</taxon>
        <taxon>Magnoliopsida</taxon>
        <taxon>eudicotyledons</taxon>
        <taxon>Gunneridae</taxon>
        <taxon>Pentapetalae</taxon>
        <taxon>Saxifragales</taxon>
        <taxon>Crassulaceae</taxon>
        <taxon>Kalanchoe</taxon>
    </lineage>
</organism>
<dbReference type="Gramene" id="Kaladp0824s0010.1.v1.1">
    <property type="protein sequence ID" value="Kaladp0824s0010.1.v1.1"/>
    <property type="gene ID" value="Kaladp0824s0010.v1.1"/>
</dbReference>
<dbReference type="OMA" id="SCRWENP"/>
<reference evidence="4" key="1">
    <citation type="submission" date="2021-01" db="UniProtKB">
        <authorList>
            <consortium name="EnsemblPlants"/>
        </authorList>
    </citation>
    <scope>IDENTIFICATION</scope>
</reference>
<feature type="coiled-coil region" evidence="1">
    <location>
        <begin position="496"/>
        <end position="617"/>
    </location>
</feature>
<feature type="region of interest" description="Disordered" evidence="2">
    <location>
        <begin position="992"/>
        <end position="1015"/>
    </location>
</feature>
<name>A0A7N0VHL7_KALFE</name>
<evidence type="ECO:0000313" key="4">
    <source>
        <dbReference type="EnsemblPlants" id="Kaladp0824s0010.1.v1.1"/>
    </source>
</evidence>
<keyword evidence="5" id="KW-1185">Reference proteome</keyword>
<feature type="coiled-coil region" evidence="1">
    <location>
        <begin position="668"/>
        <end position="695"/>
    </location>
</feature>
<feature type="domain" description="C2 NT-type" evidence="3">
    <location>
        <begin position="8"/>
        <end position="143"/>
    </location>
</feature>
<evidence type="ECO:0000259" key="3">
    <source>
        <dbReference type="PROSITE" id="PS51840"/>
    </source>
</evidence>
<keyword evidence="1" id="KW-0175">Coiled coil</keyword>